<evidence type="ECO:0000313" key="3">
    <source>
        <dbReference type="Proteomes" id="UP000000578"/>
    </source>
</evidence>
<dbReference type="EnsemblBacteria" id="AAR39112">
    <property type="protein sequence ID" value="AAR39112"/>
    <property type="gene ID" value="NEQ261"/>
</dbReference>
<gene>
    <name evidence="2" type="ordered locus">NEQ261</name>
</gene>
<accession>Q74MS9</accession>
<dbReference type="SUPFAM" id="SSF53032">
    <property type="entry name" value="tRNA-intron endonuclease catalytic domain-like"/>
    <property type="match status" value="1"/>
</dbReference>
<dbReference type="AlphaFoldDB" id="Q74MS9"/>
<evidence type="ECO:0000259" key="1">
    <source>
        <dbReference type="Pfam" id="PF01974"/>
    </source>
</evidence>
<proteinExistence type="evidence at protein level"/>
<dbReference type="BioCyc" id="NEQU228908:GJB6-278-MONOMER"/>
<protein>
    <submittedName>
        <fullName evidence="2">NEQ261</fullName>
    </submittedName>
</protein>
<dbReference type="GO" id="GO:0000213">
    <property type="term" value="F:tRNA-intron lyase activity"/>
    <property type="evidence" value="ECO:0007669"/>
    <property type="project" value="InterPro"/>
</dbReference>
<evidence type="ECO:0007829" key="5">
    <source>
        <dbReference type="PDB" id="3IF0"/>
    </source>
</evidence>
<reference evidence="2 3" key="1">
    <citation type="journal article" date="2003" name="Proc. Natl. Acad. Sci. U.S.A.">
        <title>The genome of Nanoarchaeum equitans: insights into early archaeal evolution and derived parasitism.</title>
        <authorList>
            <person name="Waters E."/>
            <person name="Hohn M.J."/>
            <person name="Ahel I."/>
            <person name="Graham D.E."/>
            <person name="Adams M.D."/>
            <person name="Barnstead M."/>
            <person name="Beeson K.Y."/>
            <person name="Bibbs L."/>
            <person name="Bolanos R."/>
            <person name="Keller M."/>
            <person name="Kretz K."/>
            <person name="Lin X."/>
            <person name="Mathur E."/>
            <person name="Ni J."/>
            <person name="Podar M."/>
            <person name="Richardson T."/>
            <person name="Sutton G.G."/>
            <person name="Simon M."/>
            <person name="Soll D."/>
            <person name="Stetter K.O."/>
            <person name="Short J.M."/>
            <person name="Noordewier M."/>
        </authorList>
    </citation>
    <scope>NUCLEOTIDE SEQUENCE [LARGE SCALE GENOMIC DNA]</scope>
    <source>
        <strain evidence="2 3">Kin4-M</strain>
    </source>
</reference>
<organism evidence="2 3">
    <name type="scientific">Nanoarchaeum equitans (strain Kin4-M)</name>
    <dbReference type="NCBI Taxonomy" id="228908"/>
    <lineage>
        <taxon>Archaea</taxon>
        <taxon>Nanobdellota</taxon>
        <taxon>Candidatus Nanoarchaeia</taxon>
        <taxon>Nanoarchaeales</taxon>
        <taxon>Nanoarchaeaceae</taxon>
        <taxon>Nanoarchaeum</taxon>
    </lineage>
</organism>
<dbReference type="Pfam" id="PF22355">
    <property type="entry name" value="tRNA_int_end_N3"/>
    <property type="match status" value="1"/>
</dbReference>
<evidence type="ECO:0000313" key="2">
    <source>
        <dbReference type="EMBL" id="AAR39112.1"/>
    </source>
</evidence>
<keyword evidence="4 5" id="KW-0002">3D-structure</keyword>
<reference evidence="4 5" key="2">
    <citation type="journal article" date="2009" name="Nucleic Acids Res.">
        <title>Crystal structure and assembly of the functional Nanoarchaeum equitans tRNA splicing endonuclease.</title>
        <authorList>
            <person name="Mitchell M."/>
            <person name="Xue S."/>
            <person name="Erdman R."/>
            <person name="Randau L."/>
            <person name="Soll D."/>
            <person name="Li H."/>
        </authorList>
    </citation>
    <scope>X-RAY CRYSTALLOGRAPHY (2.11 ANGSTROMS)</scope>
</reference>
<dbReference type="Gene3D" id="3.40.1350.150">
    <property type="match status" value="1"/>
</dbReference>
<dbReference type="EvolutionaryTrace" id="Q74MS9"/>
<dbReference type="CDD" id="cd22363">
    <property type="entry name" value="tRNA-intron_lyase_C"/>
    <property type="match status" value="1"/>
</dbReference>
<dbReference type="HOGENOM" id="CLU_1709162_0_0_2"/>
<dbReference type="Proteomes" id="UP000000578">
    <property type="component" value="Chromosome"/>
</dbReference>
<dbReference type="STRING" id="228908.NEQ261"/>
<dbReference type="PDB" id="3IEY">
    <property type="method" value="X-ray"/>
    <property type="resolution" value="2.11 A"/>
    <property type="chains" value="B=1-153"/>
</dbReference>
<dbReference type="GO" id="GO:0006388">
    <property type="term" value="P:tRNA splicing, via endonucleolytic cleavage and ligation"/>
    <property type="evidence" value="ECO:0007669"/>
    <property type="project" value="InterPro"/>
</dbReference>
<dbReference type="KEGG" id="neq:NEQ261"/>
<dbReference type="InterPro" id="IPR006677">
    <property type="entry name" value="tRNA_intron_Endonuc_cat-like"/>
</dbReference>
<dbReference type="PDBsum" id="3IEY"/>
<feature type="domain" description="tRNA intron endonuclease catalytic" evidence="1">
    <location>
        <begin position="60"/>
        <end position="143"/>
    </location>
</feature>
<dbReference type="PDBsum" id="3IF0"/>
<dbReference type="Pfam" id="PF01974">
    <property type="entry name" value="tRNA_int_endo"/>
    <property type="match status" value="1"/>
</dbReference>
<name>Q74MS9_NANEQ</name>
<dbReference type="EMBL" id="AE017199">
    <property type="protein sequence ID" value="AAR39112.1"/>
    <property type="molecule type" value="Genomic_DNA"/>
</dbReference>
<keyword evidence="3" id="KW-1185">Reference proteome</keyword>
<dbReference type="SMR" id="Q74MS9"/>
<sequence length="153" mass="18422">MNLRIPWKEVYYLGYNMGNYIKISEPELLFVLRNKPQIKDRLKLDEKTIIKEGVKKYKNFWEIYYTVKDLILRGYRVRFDGFFIELYEKGIIPGTIEQDYLVYPVSGEIRMTWGELLDIYNKAIARKSKFMLAIVDSEGDVTYYEFRKLRSNK</sequence>
<evidence type="ECO:0007829" key="4">
    <source>
        <dbReference type="PDB" id="3IEY"/>
    </source>
</evidence>
<dbReference type="PDB" id="3IF0">
    <property type="method" value="X-ray"/>
    <property type="resolution" value="2.20 A"/>
    <property type="chains" value="X=1-153"/>
</dbReference>
<dbReference type="InterPro" id="IPR036167">
    <property type="entry name" value="tRNA_intron_Endo_cat-like_sf"/>
</dbReference>